<evidence type="ECO:0000313" key="3">
    <source>
        <dbReference type="Proteomes" id="UP000092687"/>
    </source>
</evidence>
<dbReference type="InterPro" id="IPR001387">
    <property type="entry name" value="Cro/C1-type_HTH"/>
</dbReference>
<reference evidence="3" key="1">
    <citation type="submission" date="2016-07" db="EMBL/GenBank/DDBJ databases">
        <authorList>
            <person name="See-Too W.S."/>
        </authorList>
    </citation>
    <scope>NUCLEOTIDE SEQUENCE [LARGE SCALE GENOMIC DNA]</scope>
    <source>
        <strain evidence="3">DSM 24743</strain>
    </source>
</reference>
<dbReference type="SUPFAM" id="SSF47413">
    <property type="entry name" value="lambda repressor-like DNA-binding domains"/>
    <property type="match status" value="1"/>
</dbReference>
<organism evidence="2 3">
    <name type="scientific">Planococcus halocryophilus</name>
    <dbReference type="NCBI Taxonomy" id="1215089"/>
    <lineage>
        <taxon>Bacteria</taxon>
        <taxon>Bacillati</taxon>
        <taxon>Bacillota</taxon>
        <taxon>Bacilli</taxon>
        <taxon>Bacillales</taxon>
        <taxon>Caryophanaceae</taxon>
        <taxon>Planococcus</taxon>
    </lineage>
</organism>
<dbReference type="Proteomes" id="UP000092687">
    <property type="component" value="Chromosome"/>
</dbReference>
<dbReference type="Gene3D" id="1.10.260.40">
    <property type="entry name" value="lambda repressor-like DNA-binding domains"/>
    <property type="match status" value="1"/>
</dbReference>
<sequence>MKLTGNFLKFTRNMMHLNQYEMAEKLGITRGLLSVIEIGIRGVSERTENRFFEMLKEEQLGLFELTELYSRFKKMNRGR</sequence>
<dbReference type="InterPro" id="IPR010982">
    <property type="entry name" value="Lambda_DNA-bd_dom_sf"/>
</dbReference>
<proteinExistence type="predicted"/>
<dbReference type="STRING" id="1215089.BBI08_01150"/>
<evidence type="ECO:0000313" key="2">
    <source>
        <dbReference type="EMBL" id="ANU12545.1"/>
    </source>
</evidence>
<dbReference type="CDD" id="cd00093">
    <property type="entry name" value="HTH_XRE"/>
    <property type="match status" value="1"/>
</dbReference>
<gene>
    <name evidence="2" type="ORF">BBI08_01150</name>
</gene>
<accession>A0A1C7DM55</accession>
<protein>
    <recommendedName>
        <fullName evidence="1">HTH cro/C1-type domain-containing protein</fullName>
    </recommendedName>
</protein>
<keyword evidence="3" id="KW-1185">Reference proteome</keyword>
<dbReference type="EMBL" id="CP016537">
    <property type="protein sequence ID" value="ANU12545.1"/>
    <property type="molecule type" value="Genomic_DNA"/>
</dbReference>
<evidence type="ECO:0000259" key="1">
    <source>
        <dbReference type="PROSITE" id="PS50943"/>
    </source>
</evidence>
<dbReference type="GO" id="GO:0003677">
    <property type="term" value="F:DNA binding"/>
    <property type="evidence" value="ECO:0007669"/>
    <property type="project" value="InterPro"/>
</dbReference>
<feature type="domain" description="HTH cro/C1-type" evidence="1">
    <location>
        <begin position="8"/>
        <end position="44"/>
    </location>
</feature>
<dbReference type="RefSeq" id="WP_040850230.1">
    <property type="nucleotide sequence ID" value="NZ_CP016537.2"/>
</dbReference>
<dbReference type="KEGG" id="phc:BBI08_01150"/>
<dbReference type="AlphaFoldDB" id="A0A1C7DM55"/>
<reference evidence="3" key="2">
    <citation type="submission" date="2016-10" db="EMBL/GenBank/DDBJ databases">
        <authorList>
            <person name="See-Too W.S."/>
        </authorList>
    </citation>
    <scope>NUCLEOTIDE SEQUENCE [LARGE SCALE GENOMIC DNA]</scope>
    <source>
        <strain evidence="3">DSM 24743</strain>
    </source>
</reference>
<name>A0A1C7DM55_9BACL</name>
<dbReference type="OrthoDB" id="2003870at2"/>
<dbReference type="PROSITE" id="PS50943">
    <property type="entry name" value="HTH_CROC1"/>
    <property type="match status" value="1"/>
</dbReference>